<evidence type="ECO:0000256" key="1">
    <source>
        <dbReference type="SAM" id="MobiDB-lite"/>
    </source>
</evidence>
<reference evidence="3" key="1">
    <citation type="submission" date="2022-01" db="EMBL/GenBank/DDBJ databases">
        <authorList>
            <person name="Jo J.-H."/>
            <person name="Im W.-T."/>
        </authorList>
    </citation>
    <scope>NUCLEOTIDE SEQUENCE</scope>
    <source>
        <strain evidence="3">XY25</strain>
    </source>
</reference>
<feature type="domain" description="DUF3597" evidence="2">
    <location>
        <begin position="3"/>
        <end position="125"/>
    </location>
</feature>
<feature type="region of interest" description="Disordered" evidence="1">
    <location>
        <begin position="19"/>
        <end position="39"/>
    </location>
</feature>
<proteinExistence type="predicted"/>
<evidence type="ECO:0000313" key="3">
    <source>
        <dbReference type="EMBL" id="MCG2577445.1"/>
    </source>
</evidence>
<protein>
    <submittedName>
        <fullName evidence="3">DUF3597 domain-containing protein</fullName>
    </submittedName>
</protein>
<dbReference type="InterPro" id="IPR022016">
    <property type="entry name" value="DUF3597"/>
</dbReference>
<dbReference type="EMBL" id="JAKLTN010000002">
    <property type="protein sequence ID" value="MCG2577445.1"/>
    <property type="molecule type" value="Genomic_DNA"/>
</dbReference>
<evidence type="ECO:0000259" key="2">
    <source>
        <dbReference type="Pfam" id="PF12200"/>
    </source>
</evidence>
<keyword evidence="4" id="KW-1185">Reference proteome</keyword>
<comment type="caution">
    <text evidence="3">The sequence shown here is derived from an EMBL/GenBank/DDBJ whole genome shotgun (WGS) entry which is preliminary data.</text>
</comment>
<gene>
    <name evidence="3" type="ORF">LZ012_10615</name>
</gene>
<name>A0ABS9K313_9RHOO</name>
<dbReference type="Proteomes" id="UP001165384">
    <property type="component" value="Unassembled WGS sequence"/>
</dbReference>
<organism evidence="3 4">
    <name type="scientific">Dechloromonas hankyongensis</name>
    <dbReference type="NCBI Taxonomy" id="2908002"/>
    <lineage>
        <taxon>Bacteria</taxon>
        <taxon>Pseudomonadati</taxon>
        <taxon>Pseudomonadota</taxon>
        <taxon>Betaproteobacteria</taxon>
        <taxon>Rhodocyclales</taxon>
        <taxon>Azonexaceae</taxon>
        <taxon>Dechloromonas</taxon>
    </lineage>
</organism>
<accession>A0ABS9K313</accession>
<dbReference type="Pfam" id="PF12200">
    <property type="entry name" value="DUF3597"/>
    <property type="match status" value="1"/>
</dbReference>
<dbReference type="RefSeq" id="WP_275710540.1">
    <property type="nucleotide sequence ID" value="NZ_JAKLTN010000002.1"/>
</dbReference>
<feature type="compositionally biased region" description="Low complexity" evidence="1">
    <location>
        <begin position="21"/>
        <end position="39"/>
    </location>
</feature>
<sequence length="129" mass="13245">MGIFSNILAKLGFGEGDKQASAEAAPTPQPAPGAAAPAGPTAISTVDVMARMESLAAANPEKLNWKVSIVDLLKLLGLDSSLAARKELAGELGCPPEKMGDSAQMNMWLHKAVLQKLAANGGNIPADLL</sequence>
<evidence type="ECO:0000313" key="4">
    <source>
        <dbReference type="Proteomes" id="UP001165384"/>
    </source>
</evidence>
<dbReference type="SUPFAM" id="SSF158634">
    <property type="entry name" value="RPA2825-like"/>
    <property type="match status" value="1"/>
</dbReference>